<evidence type="ECO:0000313" key="15">
    <source>
        <dbReference type="EMBL" id="OCH98511.1"/>
    </source>
</evidence>
<evidence type="ECO:0000313" key="14">
    <source>
        <dbReference type="EMBL" id="KTD08188.1"/>
    </source>
</evidence>
<dbReference type="SFLD" id="SFLDS00029">
    <property type="entry name" value="Radical_SAM"/>
    <property type="match status" value="1"/>
</dbReference>
<feature type="binding site" evidence="12">
    <location>
        <position position="29"/>
    </location>
    <ligand>
        <name>S-adenosyl-L-methionine</name>
        <dbReference type="ChEBI" id="CHEBI:59789"/>
    </ligand>
</feature>
<dbReference type="OrthoDB" id="9782387at2"/>
<keyword evidence="2 12" id="KW-0004">4Fe-4S</keyword>
<dbReference type="InterPro" id="IPR007197">
    <property type="entry name" value="rSAM"/>
</dbReference>
<evidence type="ECO:0000256" key="12">
    <source>
        <dbReference type="HAMAP-Rule" id="MF_01225"/>
    </source>
</evidence>
<feature type="binding site" evidence="12">
    <location>
        <position position="261"/>
    </location>
    <ligand>
        <name>[4Fe-4S] cluster</name>
        <dbReference type="ChEBI" id="CHEBI:49883"/>
        <label>2</label>
        <note>4Fe-4S-substrate</note>
    </ligand>
</feature>
<evidence type="ECO:0000256" key="2">
    <source>
        <dbReference type="ARBA" id="ARBA00022485"/>
    </source>
</evidence>
<evidence type="ECO:0000256" key="7">
    <source>
        <dbReference type="ARBA" id="ARBA00023014"/>
    </source>
</evidence>
<keyword evidence="5 12" id="KW-0547">Nucleotide-binding</keyword>
<dbReference type="GO" id="GO:0046872">
    <property type="term" value="F:metal ion binding"/>
    <property type="evidence" value="ECO:0007669"/>
    <property type="project" value="UniProtKB-KW"/>
</dbReference>
<sequence>MNTVHDQLGRKLSTVRISVTNRCNFRCHYCMPPDIKYHFCNKKSLMSFDEIIYLVKTLVNMGVHKLKLTGGEPLLRPNLAELIAKLQSIDGLADISLITNGYLLSKLASELYAAGLRRITISIDAIDDGLYRQMNGLNIPIDKVLAGIEAVKIAGFTEIKLNAVIQKGVNHQQILPLIRFTRSQGLTMRFIEFMDVGTQNNWDMSKVYSEEQILKDIAEEFEFAPHPANRGSDTAKRFEFKDGQGEFGIISSVSNPFCKRCDRLRVSAEGEFFTCLFATHGLKLLPTLREHPEEIEELIRSLWKARTDAYSEHRIQWIRKNPVKSRIEMFKIGG</sequence>
<dbReference type="SFLD" id="SFLDG01383">
    <property type="entry name" value="cyclic_pyranopterin_phosphate"/>
    <property type="match status" value="1"/>
</dbReference>
<dbReference type="STRING" id="455.Ljam_2383"/>
<dbReference type="GO" id="GO:0061799">
    <property type="term" value="F:cyclic pyranopterin monophosphate synthase activity"/>
    <property type="evidence" value="ECO:0007669"/>
    <property type="project" value="TreeGrafter"/>
</dbReference>
<feature type="binding site" evidence="12">
    <location>
        <position position="275"/>
    </location>
    <ligand>
        <name>[4Fe-4S] cluster</name>
        <dbReference type="ChEBI" id="CHEBI:49883"/>
        <label>2</label>
        <note>4Fe-4S-substrate</note>
    </ligand>
</feature>
<dbReference type="SMART" id="SM00729">
    <property type="entry name" value="Elp3"/>
    <property type="match status" value="1"/>
</dbReference>
<dbReference type="InterPro" id="IPR040064">
    <property type="entry name" value="MoaA-like"/>
</dbReference>
<feature type="binding site" evidence="12">
    <location>
        <begin position="263"/>
        <end position="265"/>
    </location>
    <ligand>
        <name>GTP</name>
        <dbReference type="ChEBI" id="CHEBI:37565"/>
    </ligand>
</feature>
<dbReference type="PATRIC" id="fig|455.5.peg.2507"/>
<feature type="binding site" evidence="12">
    <location>
        <position position="122"/>
    </location>
    <ligand>
        <name>S-adenosyl-L-methionine</name>
        <dbReference type="ChEBI" id="CHEBI:59789"/>
    </ligand>
</feature>
<evidence type="ECO:0000256" key="4">
    <source>
        <dbReference type="ARBA" id="ARBA00022723"/>
    </source>
</evidence>
<keyword evidence="9 12" id="KW-0501">Molybdenum cofactor biosynthesis</keyword>
<dbReference type="GO" id="GO:0006777">
    <property type="term" value="P:Mo-molybdopterin cofactor biosynthetic process"/>
    <property type="evidence" value="ECO:0007669"/>
    <property type="project" value="UniProtKB-UniRule"/>
</dbReference>
<comment type="function">
    <text evidence="12">Catalyzes the cyclization of GTP to (8S)-3',8-cyclo-7,8-dihydroguanosine 5'-triphosphate.</text>
</comment>
<evidence type="ECO:0000313" key="16">
    <source>
        <dbReference type="Proteomes" id="UP000054715"/>
    </source>
</evidence>
<dbReference type="GO" id="GO:1904047">
    <property type="term" value="F:S-adenosyl-L-methionine binding"/>
    <property type="evidence" value="ECO:0007669"/>
    <property type="project" value="UniProtKB-UniRule"/>
</dbReference>
<dbReference type="InterPro" id="IPR013483">
    <property type="entry name" value="MoaA"/>
</dbReference>
<comment type="caution">
    <text evidence="12">Lacks conserved residue(s) required for the propagation of feature annotation.</text>
</comment>
<dbReference type="InterPro" id="IPR058240">
    <property type="entry name" value="rSAM_sf"/>
</dbReference>
<feature type="binding site" evidence="12">
    <location>
        <position position="23"/>
    </location>
    <ligand>
        <name>[4Fe-4S] cluster</name>
        <dbReference type="ChEBI" id="CHEBI:49883"/>
        <label>1</label>
        <note>4Fe-4S-S-AdoMet</note>
    </ligand>
</feature>
<dbReference type="Pfam" id="PF04055">
    <property type="entry name" value="Radical_SAM"/>
    <property type="match status" value="1"/>
</dbReference>
<accession>A0A0W0UKB9</accession>
<dbReference type="RefSeq" id="WP_058450238.1">
    <property type="nucleotide sequence ID" value="NZ_CAAAJF010000011.1"/>
</dbReference>
<dbReference type="PANTHER" id="PTHR22960:SF0">
    <property type="entry name" value="MOLYBDENUM COFACTOR BIOSYNTHESIS PROTEIN 1"/>
    <property type="match status" value="1"/>
</dbReference>
<dbReference type="GO" id="GO:0061798">
    <property type="term" value="F:GTP 3',8'-cyclase activity"/>
    <property type="evidence" value="ECO:0007669"/>
    <property type="project" value="UniProtKB-UniRule"/>
</dbReference>
<feature type="binding site" evidence="12">
    <location>
        <position position="71"/>
    </location>
    <ligand>
        <name>S-adenosyl-L-methionine</name>
        <dbReference type="ChEBI" id="CHEBI:59789"/>
    </ligand>
</feature>
<feature type="binding site" evidence="12">
    <location>
        <position position="160"/>
    </location>
    <ligand>
        <name>GTP</name>
        <dbReference type="ChEBI" id="CHEBI:37565"/>
    </ligand>
</feature>
<dbReference type="Gene3D" id="3.20.20.70">
    <property type="entry name" value="Aldolase class I"/>
    <property type="match status" value="1"/>
</dbReference>
<evidence type="ECO:0000256" key="6">
    <source>
        <dbReference type="ARBA" id="ARBA00023004"/>
    </source>
</evidence>
<dbReference type="EC" id="4.1.99.22" evidence="1 12"/>
<organism evidence="14 16">
    <name type="scientific">Legionella jamestowniensis</name>
    <dbReference type="NCBI Taxonomy" id="455"/>
    <lineage>
        <taxon>Bacteria</taxon>
        <taxon>Pseudomonadati</taxon>
        <taxon>Pseudomonadota</taxon>
        <taxon>Gammaproteobacteria</taxon>
        <taxon>Legionellales</taxon>
        <taxon>Legionellaceae</taxon>
        <taxon>Legionella</taxon>
    </lineage>
</organism>
<reference evidence="15 17" key="2">
    <citation type="submission" date="2016-05" db="EMBL/GenBank/DDBJ databases">
        <authorList>
            <person name="Prochazka B."/>
            <person name="Indra A."/>
            <person name="Hasenberger P."/>
            <person name="Blaschitz M."/>
            <person name="Wagner L."/>
            <person name="Wewalka G."/>
            <person name="Sorschag S."/>
            <person name="Schmid D."/>
            <person name="Ruppitsch W."/>
        </authorList>
    </citation>
    <scope>NUCLEOTIDE SEQUENCE [LARGE SCALE GENOMIC DNA]</scope>
    <source>
        <strain evidence="15 17">974010_12</strain>
    </source>
</reference>
<dbReference type="AlphaFoldDB" id="A0A0W0UKB9"/>
<dbReference type="HAMAP" id="MF_01225_B">
    <property type="entry name" value="MoaA_B"/>
    <property type="match status" value="1"/>
</dbReference>
<dbReference type="InterPro" id="IPR000385">
    <property type="entry name" value="MoaA_NifB_PqqE_Fe-S-bd_CS"/>
</dbReference>
<comment type="catalytic activity">
    <reaction evidence="11 12">
        <text>GTP + AH2 + S-adenosyl-L-methionine = (8S)-3',8-cyclo-7,8-dihydroguanosine 5'-triphosphate + 5'-deoxyadenosine + L-methionine + A + H(+)</text>
        <dbReference type="Rhea" id="RHEA:49576"/>
        <dbReference type="ChEBI" id="CHEBI:13193"/>
        <dbReference type="ChEBI" id="CHEBI:15378"/>
        <dbReference type="ChEBI" id="CHEBI:17319"/>
        <dbReference type="ChEBI" id="CHEBI:17499"/>
        <dbReference type="ChEBI" id="CHEBI:37565"/>
        <dbReference type="ChEBI" id="CHEBI:57844"/>
        <dbReference type="ChEBI" id="CHEBI:59789"/>
        <dbReference type="ChEBI" id="CHEBI:131766"/>
        <dbReference type="EC" id="4.1.99.22"/>
    </reaction>
</comment>
<dbReference type="PROSITE" id="PS01305">
    <property type="entry name" value="MOAA_NIFB_PQQE"/>
    <property type="match status" value="1"/>
</dbReference>
<keyword evidence="3 12" id="KW-0949">S-adenosyl-L-methionine</keyword>
<protein>
    <recommendedName>
        <fullName evidence="1 12">GTP 3',8-cyclase</fullName>
        <ecNumber evidence="1 12">4.1.99.22</ecNumber>
    </recommendedName>
    <alternativeName>
        <fullName evidence="12">Molybdenum cofactor biosynthesis protein A</fullName>
    </alternativeName>
</protein>
<dbReference type="UniPathway" id="UPA00344"/>
<dbReference type="NCBIfam" id="TIGR02666">
    <property type="entry name" value="moaA"/>
    <property type="match status" value="1"/>
</dbReference>
<evidence type="ECO:0000256" key="5">
    <source>
        <dbReference type="ARBA" id="ARBA00022741"/>
    </source>
</evidence>
<feature type="binding site" evidence="12">
    <location>
        <position position="258"/>
    </location>
    <ligand>
        <name>[4Fe-4S] cluster</name>
        <dbReference type="ChEBI" id="CHEBI:49883"/>
        <label>2</label>
        <note>4Fe-4S-substrate</note>
    </ligand>
</feature>
<feature type="binding site" evidence="12">
    <location>
        <position position="30"/>
    </location>
    <ligand>
        <name>[4Fe-4S] cluster</name>
        <dbReference type="ChEBI" id="CHEBI:49883"/>
        <label>1</label>
        <note>4Fe-4S-S-AdoMet</note>
    </ligand>
</feature>
<evidence type="ECO:0000256" key="3">
    <source>
        <dbReference type="ARBA" id="ARBA00022691"/>
    </source>
</evidence>
<feature type="binding site" evidence="12">
    <location>
        <position position="27"/>
    </location>
    <ligand>
        <name>[4Fe-4S] cluster</name>
        <dbReference type="ChEBI" id="CHEBI:49883"/>
        <label>1</label>
        <note>4Fe-4S-S-AdoMet</note>
    </ligand>
</feature>
<dbReference type="CDD" id="cd21117">
    <property type="entry name" value="Twitch_MoaA"/>
    <property type="match status" value="1"/>
</dbReference>
<evidence type="ECO:0000313" key="17">
    <source>
        <dbReference type="Proteomes" id="UP000093336"/>
    </source>
</evidence>
<evidence type="ECO:0000256" key="1">
    <source>
        <dbReference type="ARBA" id="ARBA00012167"/>
    </source>
</evidence>
<dbReference type="PANTHER" id="PTHR22960">
    <property type="entry name" value="MOLYBDOPTERIN COFACTOR SYNTHESIS PROTEIN A"/>
    <property type="match status" value="1"/>
</dbReference>
<feature type="binding site" evidence="12">
    <location>
        <position position="194"/>
    </location>
    <ligand>
        <name>S-adenosyl-L-methionine</name>
        <dbReference type="ChEBI" id="CHEBI:59789"/>
    </ligand>
</feature>
<dbReference type="GO" id="GO:0005525">
    <property type="term" value="F:GTP binding"/>
    <property type="evidence" value="ECO:0007669"/>
    <property type="project" value="UniProtKB-UniRule"/>
</dbReference>
<keyword evidence="10 12" id="KW-0456">Lyase</keyword>
<dbReference type="GO" id="GO:0051539">
    <property type="term" value="F:4 iron, 4 sulfur cluster binding"/>
    <property type="evidence" value="ECO:0007669"/>
    <property type="project" value="UniProtKB-UniRule"/>
</dbReference>
<dbReference type="PROSITE" id="PS51918">
    <property type="entry name" value="RADICAL_SAM"/>
    <property type="match status" value="1"/>
</dbReference>
<keyword evidence="8 12" id="KW-0342">GTP-binding</keyword>
<dbReference type="InterPro" id="IPR050105">
    <property type="entry name" value="MoCo_biosynth_MoaA/MoaC"/>
</dbReference>
<evidence type="ECO:0000256" key="8">
    <source>
        <dbReference type="ARBA" id="ARBA00023134"/>
    </source>
</evidence>
<feature type="domain" description="Radical SAM core" evidence="13">
    <location>
        <begin position="7"/>
        <end position="224"/>
    </location>
</feature>
<evidence type="ECO:0000256" key="11">
    <source>
        <dbReference type="ARBA" id="ARBA00048697"/>
    </source>
</evidence>
<comment type="pathway">
    <text evidence="12">Cofactor biosynthesis; molybdopterin biosynthesis.</text>
</comment>
<dbReference type="Proteomes" id="UP000054715">
    <property type="component" value="Unassembled WGS sequence"/>
</dbReference>
<comment type="subunit">
    <text evidence="12">Monomer and homodimer.</text>
</comment>
<dbReference type="Pfam" id="PF06463">
    <property type="entry name" value="Mob_synth_C"/>
    <property type="match status" value="1"/>
</dbReference>
<dbReference type="Proteomes" id="UP000093336">
    <property type="component" value="Unassembled WGS sequence"/>
</dbReference>
<dbReference type="InterPro" id="IPR010505">
    <property type="entry name" value="MoaA_twitch"/>
</dbReference>
<name>A0A0W0UKB9_9GAMM</name>
<dbReference type="EMBL" id="LYOZ01000010">
    <property type="protein sequence ID" value="OCH98511.1"/>
    <property type="molecule type" value="Genomic_DNA"/>
</dbReference>
<dbReference type="SFLD" id="SFLDG01386">
    <property type="entry name" value="main_SPASM_domain-containing"/>
    <property type="match status" value="1"/>
</dbReference>
<evidence type="ECO:0000256" key="10">
    <source>
        <dbReference type="ARBA" id="ARBA00023239"/>
    </source>
</evidence>
<keyword evidence="6 12" id="KW-0408">Iron</keyword>
<feature type="binding site" evidence="12">
    <location>
        <position position="16"/>
    </location>
    <ligand>
        <name>GTP</name>
        <dbReference type="ChEBI" id="CHEBI:37565"/>
    </ligand>
</feature>
<dbReference type="CDD" id="cd01335">
    <property type="entry name" value="Radical_SAM"/>
    <property type="match status" value="1"/>
</dbReference>
<gene>
    <name evidence="12 14" type="primary">moaA</name>
    <name evidence="15" type="ORF">A8135_00265</name>
    <name evidence="14" type="ORF">Ljam_2383</name>
</gene>
<dbReference type="SFLD" id="SFLDG01067">
    <property type="entry name" value="SPASM/twitch_domain_containing"/>
    <property type="match status" value="1"/>
</dbReference>
<keyword evidence="4 12" id="KW-0479">Metal-binding</keyword>
<comment type="similarity">
    <text evidence="12">Belongs to the radical SAM superfamily. MoaA family.</text>
</comment>
<keyword evidence="7 12" id="KW-0411">Iron-sulfur</keyword>
<comment type="cofactor">
    <cofactor evidence="12">
        <name>[4Fe-4S] cluster</name>
        <dbReference type="ChEBI" id="CHEBI:49883"/>
    </cofactor>
    <text evidence="12">Binds 2 [4Fe-4S] clusters. Binds 1 [4Fe-4S] cluster coordinated with 3 cysteines and an exchangeable S-adenosyl-L-methionine and 1 [4Fe-4S] cluster coordinated with 3 cysteines and the GTP-derived substrate.</text>
</comment>
<proteinExistence type="inferred from homology"/>
<dbReference type="InterPro" id="IPR013785">
    <property type="entry name" value="Aldolase_TIM"/>
</dbReference>
<evidence type="ECO:0000256" key="9">
    <source>
        <dbReference type="ARBA" id="ARBA00023150"/>
    </source>
</evidence>
<keyword evidence="17" id="KW-1185">Reference proteome</keyword>
<reference evidence="14 16" key="1">
    <citation type="submission" date="2015-11" db="EMBL/GenBank/DDBJ databases">
        <title>Genomic analysis of 38 Legionella species identifies large and diverse effector repertoires.</title>
        <authorList>
            <person name="Burstein D."/>
            <person name="Amaro F."/>
            <person name="Zusman T."/>
            <person name="Lifshitz Z."/>
            <person name="Cohen O."/>
            <person name="Gilbert J.A."/>
            <person name="Pupko T."/>
            <person name="Shuman H.A."/>
            <person name="Segal G."/>
        </authorList>
    </citation>
    <scope>NUCLEOTIDE SEQUENCE [LARGE SCALE GENOMIC DNA]</scope>
    <source>
        <strain evidence="14 16">JA-26-G1-E2</strain>
    </source>
</reference>
<dbReference type="SUPFAM" id="SSF102114">
    <property type="entry name" value="Radical SAM enzymes"/>
    <property type="match status" value="1"/>
</dbReference>
<comment type="caution">
    <text evidence="14">The sequence shown here is derived from an EMBL/GenBank/DDBJ whole genome shotgun (WGS) entry which is preliminary data.</text>
</comment>
<dbReference type="InterPro" id="IPR006638">
    <property type="entry name" value="Elp3/MiaA/NifB-like_rSAM"/>
</dbReference>
<evidence type="ECO:0000259" key="13">
    <source>
        <dbReference type="PROSITE" id="PS51918"/>
    </source>
</evidence>
<dbReference type="EMBL" id="LNYG01000013">
    <property type="protein sequence ID" value="KTD08188.1"/>
    <property type="molecule type" value="Genomic_DNA"/>
</dbReference>